<evidence type="ECO:0000313" key="2">
    <source>
        <dbReference type="EMBL" id="BAH95362.1"/>
    </source>
</evidence>
<dbReference type="EMBL" id="AP008217">
    <property type="protein sequence ID" value="BAH95362.1"/>
    <property type="molecule type" value="Genomic_DNA"/>
</dbReference>
<protein>
    <submittedName>
        <fullName evidence="2">Os11g0597601 protein</fullName>
    </submittedName>
</protein>
<feature type="transmembrane region" description="Helical" evidence="1">
    <location>
        <begin position="45"/>
        <end position="63"/>
    </location>
</feature>
<proteinExistence type="predicted"/>
<evidence type="ECO:0000313" key="3">
    <source>
        <dbReference type="Proteomes" id="UP000000763"/>
    </source>
</evidence>
<organism evidence="2 3">
    <name type="scientific">Oryza sativa subsp. japonica</name>
    <name type="common">Rice</name>
    <dbReference type="NCBI Taxonomy" id="39947"/>
    <lineage>
        <taxon>Eukaryota</taxon>
        <taxon>Viridiplantae</taxon>
        <taxon>Streptophyta</taxon>
        <taxon>Embryophyta</taxon>
        <taxon>Tracheophyta</taxon>
        <taxon>Spermatophyta</taxon>
        <taxon>Magnoliopsida</taxon>
        <taxon>Liliopsida</taxon>
        <taxon>Poales</taxon>
        <taxon>Poaceae</taxon>
        <taxon>BOP clade</taxon>
        <taxon>Oryzoideae</taxon>
        <taxon>Oryzeae</taxon>
        <taxon>Oryzinae</taxon>
        <taxon>Oryza</taxon>
        <taxon>Oryza sativa</taxon>
    </lineage>
</organism>
<keyword evidence="1" id="KW-0812">Transmembrane</keyword>
<keyword evidence="1" id="KW-1133">Transmembrane helix</keyword>
<name>C7J8R1_ORYSJ</name>
<feature type="transmembrane region" description="Helical" evidence="1">
    <location>
        <begin position="20"/>
        <end position="38"/>
    </location>
</feature>
<keyword evidence="1" id="KW-0472">Membrane</keyword>
<gene>
    <name evidence="2" type="ordered locus">Os11g0597601</name>
</gene>
<evidence type="ECO:0000256" key="1">
    <source>
        <dbReference type="SAM" id="Phobius"/>
    </source>
</evidence>
<reference evidence="3" key="2">
    <citation type="journal article" date="2008" name="Nucleic Acids Res.">
        <title>The rice annotation project database (RAP-DB): 2008 update.</title>
        <authorList>
            <consortium name="The rice annotation project (RAP)"/>
        </authorList>
    </citation>
    <scope>GENOME REANNOTATION</scope>
    <source>
        <strain evidence="3">cv. Nipponbare</strain>
    </source>
</reference>
<accession>C7J8R1</accession>
<dbReference type="Proteomes" id="UP000000763">
    <property type="component" value="Chromosome 11"/>
</dbReference>
<dbReference type="AlphaFoldDB" id="C7J8R1"/>
<reference evidence="2 3" key="1">
    <citation type="journal article" date="2005" name="Nature">
        <title>The map-based sequence of the rice genome.</title>
        <authorList>
            <consortium name="International rice genome sequencing project (IRGSP)"/>
            <person name="Matsumoto T."/>
            <person name="Wu J."/>
            <person name="Kanamori H."/>
            <person name="Katayose Y."/>
            <person name="Fujisawa M."/>
            <person name="Namiki N."/>
            <person name="Mizuno H."/>
            <person name="Yamamoto K."/>
            <person name="Antonio B.A."/>
            <person name="Baba T."/>
            <person name="Sakata K."/>
            <person name="Nagamura Y."/>
            <person name="Aoki H."/>
            <person name="Arikawa K."/>
            <person name="Arita K."/>
            <person name="Bito T."/>
            <person name="Chiden Y."/>
            <person name="Fujitsuka N."/>
            <person name="Fukunaka R."/>
            <person name="Hamada M."/>
            <person name="Harada C."/>
            <person name="Hayashi A."/>
            <person name="Hijishita S."/>
            <person name="Honda M."/>
            <person name="Hosokawa S."/>
            <person name="Ichikawa Y."/>
            <person name="Idonuma A."/>
            <person name="Iijima M."/>
            <person name="Ikeda M."/>
            <person name="Ikeno M."/>
            <person name="Ito K."/>
            <person name="Ito S."/>
            <person name="Ito T."/>
            <person name="Ito Y."/>
            <person name="Ito Y."/>
            <person name="Iwabuchi A."/>
            <person name="Kamiya K."/>
            <person name="Karasawa W."/>
            <person name="Kurita K."/>
            <person name="Katagiri S."/>
            <person name="Kikuta A."/>
            <person name="Kobayashi H."/>
            <person name="Kobayashi N."/>
            <person name="Machita K."/>
            <person name="Maehara T."/>
            <person name="Masukawa M."/>
            <person name="Mizubayashi T."/>
            <person name="Mukai Y."/>
            <person name="Nagasaki H."/>
            <person name="Nagata Y."/>
            <person name="Naito S."/>
            <person name="Nakashima M."/>
            <person name="Nakama Y."/>
            <person name="Nakamichi Y."/>
            <person name="Nakamura M."/>
            <person name="Meguro A."/>
            <person name="Negishi M."/>
            <person name="Ohta I."/>
            <person name="Ohta T."/>
            <person name="Okamoto M."/>
            <person name="Ono N."/>
            <person name="Saji S."/>
            <person name="Sakaguchi M."/>
            <person name="Sakai K."/>
            <person name="Shibata M."/>
            <person name="Shimokawa T."/>
            <person name="Song J."/>
            <person name="Takazaki Y."/>
            <person name="Terasawa K."/>
            <person name="Tsugane M."/>
            <person name="Tsuji K."/>
            <person name="Ueda S."/>
            <person name="Waki K."/>
            <person name="Yamagata H."/>
            <person name="Yamamoto M."/>
            <person name="Yamamoto S."/>
            <person name="Yamane H."/>
            <person name="Yoshiki S."/>
            <person name="Yoshihara R."/>
            <person name="Yukawa K."/>
            <person name="Zhong H."/>
            <person name="Yano M."/>
            <person name="Yuan Q."/>
            <person name="Ouyang S."/>
            <person name="Liu J."/>
            <person name="Jones K.M."/>
            <person name="Gansberger K."/>
            <person name="Moffat K."/>
            <person name="Hill J."/>
            <person name="Bera J."/>
            <person name="Fadrosh D."/>
            <person name="Jin S."/>
            <person name="Johri S."/>
            <person name="Kim M."/>
            <person name="Overton L."/>
            <person name="Reardon M."/>
            <person name="Tsitrin T."/>
            <person name="Vuong H."/>
            <person name="Weaver B."/>
            <person name="Ciecko A."/>
            <person name="Tallon L."/>
            <person name="Jackson J."/>
            <person name="Pai G."/>
            <person name="Aken S.V."/>
            <person name="Utterback T."/>
            <person name="Reidmuller S."/>
            <person name="Feldblyum T."/>
            <person name="Hsiao J."/>
            <person name="Zismann V."/>
            <person name="Iobst S."/>
            <person name="de Vazeille A.R."/>
            <person name="Buell C.R."/>
            <person name="Ying K."/>
            <person name="Li Y."/>
            <person name="Lu T."/>
            <person name="Huang Y."/>
            <person name="Zhao Q."/>
            <person name="Feng Q."/>
            <person name="Zhang L."/>
            <person name="Zhu J."/>
            <person name="Weng Q."/>
            <person name="Mu J."/>
            <person name="Lu Y."/>
            <person name="Fan D."/>
            <person name="Liu Y."/>
            <person name="Guan J."/>
            <person name="Zhang Y."/>
            <person name="Yu S."/>
            <person name="Liu X."/>
            <person name="Zhang Y."/>
            <person name="Hong G."/>
            <person name="Han B."/>
            <person name="Choisne N."/>
            <person name="Demange N."/>
            <person name="Orjeda G."/>
            <person name="Samain S."/>
            <person name="Cattolico L."/>
            <person name="Pelletier E."/>
            <person name="Couloux A."/>
            <person name="Segurens B."/>
            <person name="Wincker P."/>
            <person name="D'Hont A."/>
            <person name="Scarpelli C."/>
            <person name="Weissenbach J."/>
            <person name="Salanoubat M."/>
            <person name="Quetier F."/>
            <person name="Yu Y."/>
            <person name="Kim H.R."/>
            <person name="Rambo T."/>
            <person name="Currie J."/>
            <person name="Collura K."/>
            <person name="Luo M."/>
            <person name="Yang T."/>
            <person name="Ammiraju J.S.S."/>
            <person name="Engler F."/>
            <person name="Soderlund C."/>
            <person name="Wing R.A."/>
            <person name="Palmer L.E."/>
            <person name="de la Bastide M."/>
            <person name="Spiegel L."/>
            <person name="Nascimento L."/>
            <person name="Zutavern T."/>
            <person name="O'Shaughnessy A."/>
            <person name="Dike S."/>
            <person name="Dedhia N."/>
            <person name="Preston R."/>
            <person name="Balija V."/>
            <person name="McCombie W.R."/>
            <person name="Chow T."/>
            <person name="Chen H."/>
            <person name="Chung M."/>
            <person name="Chen C."/>
            <person name="Shaw J."/>
            <person name="Wu H."/>
            <person name="Hsiao K."/>
            <person name="Chao Y."/>
            <person name="Chu M."/>
            <person name="Cheng C."/>
            <person name="Hour A."/>
            <person name="Lee P."/>
            <person name="Lin S."/>
            <person name="Lin Y."/>
            <person name="Liou J."/>
            <person name="Liu S."/>
            <person name="Hsing Y."/>
            <person name="Raghuvanshi S."/>
            <person name="Mohanty A."/>
            <person name="Bharti A.K."/>
            <person name="Gaur A."/>
            <person name="Gupta V."/>
            <person name="Kumar D."/>
            <person name="Ravi V."/>
            <person name="Vij S."/>
            <person name="Kapur A."/>
            <person name="Khurana P."/>
            <person name="Khurana P."/>
            <person name="Khurana J.P."/>
            <person name="Tyagi A.K."/>
            <person name="Gaikwad K."/>
            <person name="Singh A."/>
            <person name="Dalal V."/>
            <person name="Srivastava S."/>
            <person name="Dixit A."/>
            <person name="Pal A.K."/>
            <person name="Ghazi I.A."/>
            <person name="Yadav M."/>
            <person name="Pandit A."/>
            <person name="Bhargava A."/>
            <person name="Sureshbabu K."/>
            <person name="Batra K."/>
            <person name="Sharma T.R."/>
            <person name="Mohapatra T."/>
            <person name="Singh N.K."/>
            <person name="Messing J."/>
            <person name="Nelson A.B."/>
            <person name="Fuks G."/>
            <person name="Kavchok S."/>
            <person name="Keizer G."/>
            <person name="Linton E."/>
            <person name="Llaca V."/>
            <person name="Song R."/>
            <person name="Tanyolac B."/>
            <person name="Young S."/>
            <person name="Ho-Il K."/>
            <person name="Hahn J.H."/>
            <person name="Sangsakoo G."/>
            <person name="Vanavichit A."/>
            <person name="de Mattos Luiz.A.T."/>
            <person name="Zimmer P.D."/>
            <person name="Malone G."/>
            <person name="Dellagostin O."/>
            <person name="de Oliveira A.C."/>
            <person name="Bevan M."/>
            <person name="Bancroft I."/>
            <person name="Minx P."/>
            <person name="Cordum H."/>
            <person name="Wilson R."/>
            <person name="Cheng Z."/>
            <person name="Jin W."/>
            <person name="Jiang J."/>
            <person name="Leong S.A."/>
            <person name="Iwama H."/>
            <person name="Gojobori T."/>
            <person name="Itoh T."/>
            <person name="Niimura Y."/>
            <person name="Fujii Y."/>
            <person name="Habara T."/>
            <person name="Sakai H."/>
            <person name="Sato Y."/>
            <person name="Wilson G."/>
            <person name="Kumar K."/>
            <person name="McCouch S."/>
            <person name="Juretic N."/>
            <person name="Hoen D."/>
            <person name="Wright S."/>
            <person name="Bruskiewich R."/>
            <person name="Bureau T."/>
            <person name="Miyao A."/>
            <person name="Hirochika H."/>
            <person name="Nishikawa T."/>
            <person name="Kadowaki K."/>
            <person name="Sugiura M."/>
            <person name="Burr B."/>
            <person name="Sasaki T."/>
        </authorList>
    </citation>
    <scope>NUCLEOTIDE SEQUENCE [LARGE SCALE GENOMIC DNA]</scope>
    <source>
        <strain evidence="3">cv. Nipponbare</strain>
    </source>
</reference>
<sequence>MFDLVLDQVMFDLVHNPFDFQLFFKFLLDFVNLLLYFCKISLSIVIHYTCMFTCCLILIRWNIRFTCCLILIRFASPQLVVLSTLRSALRQVRQKAVHALHLLLDELHVVPDATEKSRLVADDRQQ</sequence>
<dbReference type="KEGG" id="dosa:Os11g0597601"/>